<reference evidence="1 2" key="1">
    <citation type="submission" date="2021-06" db="EMBL/GenBank/DDBJ databases">
        <authorList>
            <person name="Kallberg Y."/>
            <person name="Tangrot J."/>
            <person name="Rosling A."/>
        </authorList>
    </citation>
    <scope>NUCLEOTIDE SEQUENCE [LARGE SCALE GENOMIC DNA]</scope>
    <source>
        <strain evidence="1 2">120-4 pot B 10/14</strain>
    </source>
</reference>
<gene>
    <name evidence="1" type="ORF">GMARGA_LOCUS40604</name>
</gene>
<name>A0ABN7X975_GIGMA</name>
<feature type="non-terminal residue" evidence="1">
    <location>
        <position position="60"/>
    </location>
</feature>
<sequence>FRKQNWLNINQTNGTLEALVGTHTLTLSFSTNARNIYSTYLIIENLNNPSDIRTIRVVME</sequence>
<proteinExistence type="predicted"/>
<dbReference type="EMBL" id="CAJVQB010104778">
    <property type="protein sequence ID" value="CAG8851186.1"/>
    <property type="molecule type" value="Genomic_DNA"/>
</dbReference>
<dbReference type="PANTHER" id="PTHR39211">
    <property type="entry name" value="CHROMOSOME 7, WHOLE GENOME SHOTGUN SEQUENCE"/>
    <property type="match status" value="1"/>
</dbReference>
<comment type="caution">
    <text evidence="1">The sequence shown here is derived from an EMBL/GenBank/DDBJ whole genome shotgun (WGS) entry which is preliminary data.</text>
</comment>
<dbReference type="PANTHER" id="PTHR39211:SF1">
    <property type="entry name" value="ABNORMAL SPINDLE-LIKE MICROCEPHALY-ASSOCIATED PROTEIN ASH DOMAIN-CONTAINING PROTEIN"/>
    <property type="match status" value="1"/>
</dbReference>
<dbReference type="Proteomes" id="UP000789901">
    <property type="component" value="Unassembled WGS sequence"/>
</dbReference>
<evidence type="ECO:0000313" key="1">
    <source>
        <dbReference type="EMBL" id="CAG8851186.1"/>
    </source>
</evidence>
<feature type="non-terminal residue" evidence="1">
    <location>
        <position position="1"/>
    </location>
</feature>
<evidence type="ECO:0000313" key="2">
    <source>
        <dbReference type="Proteomes" id="UP000789901"/>
    </source>
</evidence>
<accession>A0ABN7X975</accession>
<keyword evidence="2" id="KW-1185">Reference proteome</keyword>
<organism evidence="1 2">
    <name type="scientific">Gigaspora margarita</name>
    <dbReference type="NCBI Taxonomy" id="4874"/>
    <lineage>
        <taxon>Eukaryota</taxon>
        <taxon>Fungi</taxon>
        <taxon>Fungi incertae sedis</taxon>
        <taxon>Mucoromycota</taxon>
        <taxon>Glomeromycotina</taxon>
        <taxon>Glomeromycetes</taxon>
        <taxon>Diversisporales</taxon>
        <taxon>Gigasporaceae</taxon>
        <taxon>Gigaspora</taxon>
    </lineage>
</organism>
<protein>
    <submittedName>
        <fullName evidence="1">25930_t:CDS:1</fullName>
    </submittedName>
</protein>